<name>A0AA38WSF7_9ASTR</name>
<dbReference type="PANTHER" id="PTHR47293">
    <property type="entry name" value="JACALIN-RELATED LECTIN 3"/>
    <property type="match status" value="1"/>
</dbReference>
<feature type="domain" description="Jacalin-type lectin" evidence="4">
    <location>
        <begin position="312"/>
        <end position="451"/>
    </location>
</feature>
<keyword evidence="3" id="KW-0677">Repeat</keyword>
<evidence type="ECO:0000256" key="3">
    <source>
        <dbReference type="ARBA" id="ARBA00022737"/>
    </source>
</evidence>
<dbReference type="InterPro" id="IPR036404">
    <property type="entry name" value="Jacalin-like_lectin_dom_sf"/>
</dbReference>
<evidence type="ECO:0000313" key="5">
    <source>
        <dbReference type="EMBL" id="KAJ9560886.1"/>
    </source>
</evidence>
<dbReference type="Proteomes" id="UP001172457">
    <property type="component" value="Chromosome 2"/>
</dbReference>
<keyword evidence="2" id="KW-0430">Lectin</keyword>
<feature type="domain" description="Jacalin-type lectin" evidence="4">
    <location>
        <begin position="10"/>
        <end position="147"/>
    </location>
</feature>
<dbReference type="Gene3D" id="2.100.10.30">
    <property type="entry name" value="Jacalin-like lectin domain"/>
    <property type="match status" value="4"/>
</dbReference>
<evidence type="ECO:0000256" key="1">
    <source>
        <dbReference type="ARBA" id="ARBA00006568"/>
    </source>
</evidence>
<comment type="similarity">
    <text evidence="1">Belongs to the jacalin lectin family.</text>
</comment>
<dbReference type="InterPro" id="IPR033734">
    <property type="entry name" value="Jacalin-like_lectin_dom_plant"/>
</dbReference>
<dbReference type="AlphaFoldDB" id="A0AA38WSF7"/>
<dbReference type="FunFam" id="2.100.10.30:FF:000001">
    <property type="entry name" value="Jacalin-related lectin 33"/>
    <property type="match status" value="1"/>
</dbReference>
<reference evidence="5" key="1">
    <citation type="submission" date="2023-03" db="EMBL/GenBank/DDBJ databases">
        <title>Chromosome-scale reference genome and RAD-based genetic map of yellow starthistle (Centaurea solstitialis) reveal putative structural variation and QTLs associated with invader traits.</title>
        <authorList>
            <person name="Reatini B."/>
            <person name="Cang F.A."/>
            <person name="Jiang Q."/>
            <person name="Mckibben M.T.W."/>
            <person name="Barker M.S."/>
            <person name="Rieseberg L.H."/>
            <person name="Dlugosch K.M."/>
        </authorList>
    </citation>
    <scope>NUCLEOTIDE SEQUENCE</scope>
    <source>
        <strain evidence="5">CAN-66</strain>
        <tissue evidence="5">Leaf</tissue>
    </source>
</reference>
<dbReference type="InterPro" id="IPR001229">
    <property type="entry name" value="Jacalin-like_lectin_dom"/>
</dbReference>
<proteinExistence type="inferred from homology"/>
<comment type="caution">
    <text evidence="5">The sequence shown here is derived from an EMBL/GenBank/DDBJ whole genome shotgun (WGS) entry which is preliminary data.</text>
</comment>
<feature type="domain" description="Jacalin-type lectin" evidence="4">
    <location>
        <begin position="173"/>
        <end position="302"/>
    </location>
</feature>
<evidence type="ECO:0000259" key="4">
    <source>
        <dbReference type="PROSITE" id="PS51752"/>
    </source>
</evidence>
<evidence type="ECO:0000313" key="6">
    <source>
        <dbReference type="Proteomes" id="UP001172457"/>
    </source>
</evidence>
<accession>A0AA38WSF7</accession>
<protein>
    <recommendedName>
        <fullName evidence="4">Jacalin-type lectin domain-containing protein</fullName>
    </recommendedName>
</protein>
<gene>
    <name evidence="5" type="ORF">OSB04_006046</name>
</gene>
<keyword evidence="6" id="KW-1185">Reference proteome</keyword>
<dbReference type="PROSITE" id="PS51752">
    <property type="entry name" value="JACALIN_LECTIN"/>
    <property type="match status" value="4"/>
</dbReference>
<organism evidence="5 6">
    <name type="scientific">Centaurea solstitialis</name>
    <name type="common">yellow star-thistle</name>
    <dbReference type="NCBI Taxonomy" id="347529"/>
    <lineage>
        <taxon>Eukaryota</taxon>
        <taxon>Viridiplantae</taxon>
        <taxon>Streptophyta</taxon>
        <taxon>Embryophyta</taxon>
        <taxon>Tracheophyta</taxon>
        <taxon>Spermatophyta</taxon>
        <taxon>Magnoliopsida</taxon>
        <taxon>eudicotyledons</taxon>
        <taxon>Gunneridae</taxon>
        <taxon>Pentapetalae</taxon>
        <taxon>asterids</taxon>
        <taxon>campanulids</taxon>
        <taxon>Asterales</taxon>
        <taxon>Asteraceae</taxon>
        <taxon>Carduoideae</taxon>
        <taxon>Cardueae</taxon>
        <taxon>Centaureinae</taxon>
        <taxon>Centaurea</taxon>
    </lineage>
</organism>
<evidence type="ECO:0000256" key="2">
    <source>
        <dbReference type="ARBA" id="ARBA00022734"/>
    </source>
</evidence>
<dbReference type="Pfam" id="PF01419">
    <property type="entry name" value="Jacalin"/>
    <property type="match status" value="4"/>
</dbReference>
<dbReference type="CDD" id="cd09612">
    <property type="entry name" value="Jacalin"/>
    <property type="match status" value="4"/>
</dbReference>
<dbReference type="GO" id="GO:0030246">
    <property type="term" value="F:carbohydrate binding"/>
    <property type="evidence" value="ECO:0007669"/>
    <property type="project" value="UniProtKB-KW"/>
</dbReference>
<feature type="domain" description="Jacalin-type lectin" evidence="4">
    <location>
        <begin position="478"/>
        <end position="629"/>
    </location>
</feature>
<dbReference type="EMBL" id="JARYMX010000002">
    <property type="protein sequence ID" value="KAJ9560886.1"/>
    <property type="molecule type" value="Genomic_DNA"/>
</dbReference>
<dbReference type="SUPFAM" id="SSF51101">
    <property type="entry name" value="Mannose-binding lectins"/>
    <property type="match status" value="4"/>
</dbReference>
<sequence length="630" mass="68181">MGDKINFEGCISHGPWGGSAGKSWIYKPNGFIKKITIVHDNFIEGIKFYSTETESSHIGGKRGDNTDEIYINYPDEYLTSISGTYDKSLGFFSLRSLCFGTNHNHYGPYGGNLDGTPFSFEGEGVKIVGFHGHVSKCVTSIGIYVMPESFPTGLNSTSADNSMHEMRSRMSIPRDAGPWGGSVGGKPWDDGVFSTIKEVRVHVGESPNVIHAIQFVYVESNAKTVLSPMHGGTTGDKMELVNLDGTDEYLIGISGFYGDVNGAEAITSITFHTNKKIHGPFGEKNSLGCTDHFTSTASPGKIGDGKTNCDECISHGPWGDSNGKSWIYKPSGFIKKITIVYGSCIHGIKFYSGGSSTCETESSLFGNKEGDKTYEICIDYPNEYLTSISGTVGYGTVSSLCFSTNQNQYGPYGRAGSTPFSYEGDEGVMIVGFHGRSLTNYLGAIGIYVIPRSFARCLNNSTSADNFMHEMCSRMSIPREPGPWGTSMVGKPWDDGVFSTIKEVRVHVGESLNVIYAIQFEYVESNAKTVLSPMHGGTSGDKMELVNLDGTDEYLTGISGFYGPVEGYNGLEAITSITFHTNKRIHGPFGGKSGVGCTYFASAASPGKIVGFHGWNDCFLTAIGVHMKYF</sequence>
<dbReference type="SMART" id="SM00915">
    <property type="entry name" value="Jacalin"/>
    <property type="match status" value="4"/>
</dbReference>
<dbReference type="PANTHER" id="PTHR47293:SF66">
    <property type="entry name" value="JACALIN-RELATED LECTIN 11-RELATED"/>
    <property type="match status" value="1"/>
</dbReference>